<evidence type="ECO:0000256" key="1">
    <source>
        <dbReference type="ARBA" id="ARBA00004141"/>
    </source>
</evidence>
<dbReference type="AlphaFoldDB" id="A0A443SIF8"/>
<comment type="caution">
    <text evidence="7">The sequence shown here is derived from an EMBL/GenBank/DDBJ whole genome shotgun (WGS) entry which is preliminary data.</text>
</comment>
<evidence type="ECO:0000256" key="5">
    <source>
        <dbReference type="SAM" id="Phobius"/>
    </source>
</evidence>
<feature type="transmembrane region" description="Helical" evidence="5">
    <location>
        <begin position="130"/>
        <end position="146"/>
    </location>
</feature>
<dbReference type="Pfam" id="PF24456">
    <property type="entry name" value="RHD_RETREG1-3"/>
    <property type="match status" value="1"/>
</dbReference>
<reference evidence="7 8" key="1">
    <citation type="journal article" date="2018" name="Gigascience">
        <title>Genomes of trombidid mites reveal novel predicted allergens and laterally-transferred genes associated with secondary metabolism.</title>
        <authorList>
            <person name="Dong X."/>
            <person name="Chaisiri K."/>
            <person name="Xia D."/>
            <person name="Armstrong S.D."/>
            <person name="Fang Y."/>
            <person name="Donnelly M.J."/>
            <person name="Kadowaki T."/>
            <person name="McGarry J.W."/>
            <person name="Darby A.C."/>
            <person name="Makepeace B.L."/>
        </authorList>
    </citation>
    <scope>NUCLEOTIDE SEQUENCE [LARGE SCALE GENOMIC DNA]</scope>
    <source>
        <strain evidence="7">UoL-UT</strain>
    </source>
</reference>
<dbReference type="GO" id="GO:0016020">
    <property type="term" value="C:membrane"/>
    <property type="evidence" value="ECO:0007669"/>
    <property type="project" value="UniProtKB-SubCell"/>
</dbReference>
<dbReference type="VEuPathDB" id="VectorBase:LDEU004769"/>
<sequence length="172" mass="20071">MTEIVPDSSDYNAEANLEQLSEKVKKQLFRWRQLMVFLHKFFIWEQQYYPIVLNAIVGVVFCSIWICDSSSTQEKVYNDICTELALGWVTLLSAWNSWQKIKDSKPKVYFIGFLTTLLVFAWIGNLINNLFLAYLMTTFIVLFPGLKHHGILQKYVGECIRMAQNSISKKKK</sequence>
<evidence type="ECO:0000256" key="3">
    <source>
        <dbReference type="ARBA" id="ARBA00022989"/>
    </source>
</evidence>
<proteinExistence type="predicted"/>
<gene>
    <name evidence="7" type="ORF">B4U80_05868</name>
</gene>
<feature type="transmembrane region" description="Helical" evidence="5">
    <location>
        <begin position="48"/>
        <end position="67"/>
    </location>
</feature>
<keyword evidence="4 5" id="KW-0472">Membrane</keyword>
<accession>A0A443SIF8</accession>
<keyword evidence="3 5" id="KW-1133">Transmembrane helix</keyword>
<keyword evidence="8" id="KW-1185">Reference proteome</keyword>
<dbReference type="EMBL" id="NCKV01002138">
    <property type="protein sequence ID" value="RWS27272.1"/>
    <property type="molecule type" value="Genomic_DNA"/>
</dbReference>
<dbReference type="PANTHER" id="PTHR20952:SF0">
    <property type="entry name" value="ADP-RIBOSYLATION FACTOR-LIKE PROTEIN 6-INTERACTING PROTEIN 1"/>
    <property type="match status" value="1"/>
</dbReference>
<evidence type="ECO:0000313" key="8">
    <source>
        <dbReference type="Proteomes" id="UP000288716"/>
    </source>
</evidence>
<evidence type="ECO:0000259" key="6">
    <source>
        <dbReference type="Pfam" id="PF24456"/>
    </source>
</evidence>
<feature type="transmembrane region" description="Helical" evidence="5">
    <location>
        <begin position="108"/>
        <end position="124"/>
    </location>
</feature>
<dbReference type="GO" id="GO:0005783">
    <property type="term" value="C:endoplasmic reticulum"/>
    <property type="evidence" value="ECO:0007669"/>
    <property type="project" value="UniProtKB-ARBA"/>
</dbReference>
<dbReference type="InterPro" id="IPR057282">
    <property type="entry name" value="RETREG1-3-like_RHD"/>
</dbReference>
<dbReference type="PANTHER" id="PTHR20952">
    <property type="entry name" value="ADP-RIBOSYLATION-LIKE FACTOR 6-INTERACTING PROTEIN"/>
    <property type="match status" value="1"/>
</dbReference>
<keyword evidence="2 5" id="KW-0812">Transmembrane</keyword>
<evidence type="ECO:0000256" key="2">
    <source>
        <dbReference type="ARBA" id="ARBA00022692"/>
    </source>
</evidence>
<organism evidence="7 8">
    <name type="scientific">Leptotrombidium deliense</name>
    <dbReference type="NCBI Taxonomy" id="299467"/>
    <lineage>
        <taxon>Eukaryota</taxon>
        <taxon>Metazoa</taxon>
        <taxon>Ecdysozoa</taxon>
        <taxon>Arthropoda</taxon>
        <taxon>Chelicerata</taxon>
        <taxon>Arachnida</taxon>
        <taxon>Acari</taxon>
        <taxon>Acariformes</taxon>
        <taxon>Trombidiformes</taxon>
        <taxon>Prostigmata</taxon>
        <taxon>Anystina</taxon>
        <taxon>Parasitengona</taxon>
        <taxon>Trombiculoidea</taxon>
        <taxon>Trombiculidae</taxon>
        <taxon>Leptotrombidium</taxon>
    </lineage>
</organism>
<evidence type="ECO:0000313" key="7">
    <source>
        <dbReference type="EMBL" id="RWS27272.1"/>
    </source>
</evidence>
<dbReference type="OrthoDB" id="6416122at2759"/>
<comment type="subcellular location">
    <subcellularLocation>
        <location evidence="1">Membrane</location>
        <topology evidence="1">Multi-pass membrane protein</topology>
    </subcellularLocation>
</comment>
<protein>
    <submittedName>
        <fullName evidence="7">ADP-ribosylation factor-like protein 6-interacting protein 1</fullName>
    </submittedName>
</protein>
<evidence type="ECO:0000256" key="4">
    <source>
        <dbReference type="ARBA" id="ARBA00023136"/>
    </source>
</evidence>
<dbReference type="Proteomes" id="UP000288716">
    <property type="component" value="Unassembled WGS sequence"/>
</dbReference>
<feature type="domain" description="RETREG1-3/ARL6IP-like N-terminal reticulon-homology" evidence="6">
    <location>
        <begin position="78"/>
        <end position="155"/>
    </location>
</feature>
<dbReference type="STRING" id="299467.A0A443SIF8"/>
<dbReference type="InterPro" id="IPR052114">
    <property type="entry name" value="ER_autophagy_membrane_reg"/>
</dbReference>
<name>A0A443SIF8_9ACAR</name>